<keyword evidence="2" id="KW-1185">Reference proteome</keyword>
<protein>
    <submittedName>
        <fullName evidence="1">Uncharacterized protein</fullName>
    </submittedName>
</protein>
<gene>
    <name evidence="1" type="ORF">MILVUS5_LOCUS25648</name>
</gene>
<reference evidence="1" key="1">
    <citation type="submission" date="2023-10" db="EMBL/GenBank/DDBJ databases">
        <authorList>
            <person name="Rodriguez Cubillos JULIANA M."/>
            <person name="De Vega J."/>
        </authorList>
    </citation>
    <scope>NUCLEOTIDE SEQUENCE</scope>
</reference>
<comment type="caution">
    <text evidence="1">The sequence shown here is derived from an EMBL/GenBank/DDBJ whole genome shotgun (WGS) entry which is preliminary data.</text>
</comment>
<dbReference type="EMBL" id="CASHSV030000311">
    <property type="protein sequence ID" value="CAJ2659476.1"/>
    <property type="molecule type" value="Genomic_DNA"/>
</dbReference>
<evidence type="ECO:0000313" key="2">
    <source>
        <dbReference type="Proteomes" id="UP001177021"/>
    </source>
</evidence>
<proteinExistence type="predicted"/>
<evidence type="ECO:0000313" key="1">
    <source>
        <dbReference type="EMBL" id="CAJ2659476.1"/>
    </source>
</evidence>
<dbReference type="Proteomes" id="UP001177021">
    <property type="component" value="Unassembled WGS sequence"/>
</dbReference>
<organism evidence="1 2">
    <name type="scientific">Trifolium pratense</name>
    <name type="common">Red clover</name>
    <dbReference type="NCBI Taxonomy" id="57577"/>
    <lineage>
        <taxon>Eukaryota</taxon>
        <taxon>Viridiplantae</taxon>
        <taxon>Streptophyta</taxon>
        <taxon>Embryophyta</taxon>
        <taxon>Tracheophyta</taxon>
        <taxon>Spermatophyta</taxon>
        <taxon>Magnoliopsida</taxon>
        <taxon>eudicotyledons</taxon>
        <taxon>Gunneridae</taxon>
        <taxon>Pentapetalae</taxon>
        <taxon>rosids</taxon>
        <taxon>fabids</taxon>
        <taxon>Fabales</taxon>
        <taxon>Fabaceae</taxon>
        <taxon>Papilionoideae</taxon>
        <taxon>50 kb inversion clade</taxon>
        <taxon>NPAAA clade</taxon>
        <taxon>Hologalegina</taxon>
        <taxon>IRL clade</taxon>
        <taxon>Trifolieae</taxon>
        <taxon>Trifolium</taxon>
    </lineage>
</organism>
<accession>A0ACB0KSW3</accession>
<sequence length="265" mass="29682">MVRPPPDPVLDNSSPYYVHPGDGPTSVVVTPLLTSSNYHSWSRSMKRALGAKMKFDFVTGAIVMPNDDFDPAYRAWHRCNQLISSWILNSVSPSIAQSVVFMENASDIWNDLRERFSQGDLVRISELRQEICALRQETRSVTDFYSDLKTLWEELELYFPIPACTCHHRCSCEAMRSARRNHSLLQTIRFILKSSSAHSAAIEGGSHDSNAVTPPSISQEQYDKLMSLLQHSNLAPNSVSTSSNQVGSSMSTDHKSVIHKVPKIT</sequence>
<name>A0ACB0KSW3_TRIPR</name>